<evidence type="ECO:0000313" key="2">
    <source>
        <dbReference type="Proteomes" id="UP000580250"/>
    </source>
</evidence>
<sequence>MKNIFHQLQTTKQFPFKNLFKLIKRSIYFIAIIVSIEWILNNLFEENYSYSDEDEENDNFYNPKTIETLIKEQNLKTPNIQIGKQNNWKIEDNNEWLFFTYEKAKCNKLILVKGEINKFTICHPPKIIWKLIEKFSPIINLFTQNDISNAFIGNLVYFINGERDNLFEKKLKALIGNRSKLRVFTEFNSTIKTFFVPDTLENIQVKAFTEENNKQNKMIGIKDLIDSKDDYHRIEFIKFEMKNKVDPIIFSINIPIFAAHILLKIENFSYEEFRYLIKRMANSLYFPYFIEKDKKLKLIFISFIHKYSMYKYHFSELIPAKWTLEEHI</sequence>
<dbReference type="EMBL" id="CAJEWN010000333">
    <property type="protein sequence ID" value="CAD2178998.1"/>
    <property type="molecule type" value="Genomic_DNA"/>
</dbReference>
<gene>
    <name evidence="1" type="ORF">MENT_LOCUS30980</name>
</gene>
<reference evidence="1 2" key="1">
    <citation type="submission" date="2020-08" db="EMBL/GenBank/DDBJ databases">
        <authorList>
            <person name="Koutsovoulos G."/>
            <person name="Danchin GJ E."/>
        </authorList>
    </citation>
    <scope>NUCLEOTIDE SEQUENCE [LARGE SCALE GENOMIC DNA]</scope>
</reference>
<organism evidence="1 2">
    <name type="scientific">Meloidogyne enterolobii</name>
    <name type="common">Root-knot nematode worm</name>
    <name type="synonym">Meloidogyne mayaguensis</name>
    <dbReference type="NCBI Taxonomy" id="390850"/>
    <lineage>
        <taxon>Eukaryota</taxon>
        <taxon>Metazoa</taxon>
        <taxon>Ecdysozoa</taxon>
        <taxon>Nematoda</taxon>
        <taxon>Chromadorea</taxon>
        <taxon>Rhabditida</taxon>
        <taxon>Tylenchina</taxon>
        <taxon>Tylenchomorpha</taxon>
        <taxon>Tylenchoidea</taxon>
        <taxon>Meloidogynidae</taxon>
        <taxon>Meloidogyninae</taxon>
        <taxon>Meloidogyne</taxon>
    </lineage>
</organism>
<comment type="caution">
    <text evidence="1">The sequence shown here is derived from an EMBL/GenBank/DDBJ whole genome shotgun (WGS) entry which is preliminary data.</text>
</comment>
<dbReference type="OrthoDB" id="5872823at2759"/>
<proteinExistence type="predicted"/>
<accession>A0A6V7VX85</accession>
<name>A0A6V7VX85_MELEN</name>
<dbReference type="AlphaFoldDB" id="A0A6V7VX85"/>
<dbReference type="Proteomes" id="UP000580250">
    <property type="component" value="Unassembled WGS sequence"/>
</dbReference>
<protein>
    <submittedName>
        <fullName evidence="1">Uncharacterized protein</fullName>
    </submittedName>
</protein>
<evidence type="ECO:0000313" key="1">
    <source>
        <dbReference type="EMBL" id="CAD2178998.1"/>
    </source>
</evidence>